<dbReference type="InParanoid" id="A0A7J7C3U8"/>
<evidence type="ECO:0000313" key="3">
    <source>
        <dbReference type="Proteomes" id="UP000593562"/>
    </source>
</evidence>
<dbReference type="AlphaFoldDB" id="A0A7J7C3U8"/>
<evidence type="ECO:0000256" key="1">
    <source>
        <dbReference type="SAM" id="MobiDB-lite"/>
    </source>
</evidence>
<protein>
    <submittedName>
        <fullName evidence="2">Uncharacterized protein</fullName>
    </submittedName>
</protein>
<comment type="caution">
    <text evidence="2">The sequence shown here is derived from an EMBL/GenBank/DDBJ whole genome shotgun (WGS) entry which is preliminary data.</text>
</comment>
<evidence type="ECO:0000313" key="2">
    <source>
        <dbReference type="EMBL" id="KAF5728778.1"/>
    </source>
</evidence>
<feature type="region of interest" description="Disordered" evidence="1">
    <location>
        <begin position="430"/>
        <end position="517"/>
    </location>
</feature>
<dbReference type="InterPro" id="IPR038745">
    <property type="entry name" value="AT4G37440-like"/>
</dbReference>
<accession>A0A7J7C3U8</accession>
<sequence>MDMNYENKPQHSAKVAADNANRTVVENDDRKGTRCMDTVSGMEAPLTDPDDPDMAKVDIISFSSFDETRLAESDDPDATEHSSSFGDTVSDSERCSGLSEGEVESQFFGDSDLASYDAFNSLFQMRKKKLTSHWQNFIHPLKWRCKWAELKIKEIESQSLKYERELAACELRRHPEVQSTPECFGSKALPFSTQCQNRKARKRRKRNRVEDTTDIKSYFAHHNLFSHLENKRTNRDGALIVDDFGATATMDQLADGIDKFGNATDQMLLEFGNGDSSFEQTLWKIEMVHSRVRKLKNKIEMVMSKNAAKFSSSENLSLLAPYDVQTSSAPSPTVSAGNIDITSIEAIHAVTQHIAAYEVGDLVIPESAISIYGEAVHVPDIIESTDGLLSAADVTLHQPQIGDSSEYIFDNVLIHNEAVEEKHNFVREKNQVTEGQCEREKGEKEIGGEEESTNPTLALTSENKPLTKTLLGPEEATTNSCLASDFNFPRNKRKRGERKAGSGGWSRKGGSGEPDSQ</sequence>
<feature type="region of interest" description="Disordered" evidence="1">
    <location>
        <begin position="70"/>
        <end position="96"/>
    </location>
</feature>
<gene>
    <name evidence="2" type="ORF">HS088_TW21G00931</name>
</gene>
<keyword evidence="3" id="KW-1185">Reference proteome</keyword>
<feature type="compositionally biased region" description="Basic and acidic residues" evidence="1">
    <location>
        <begin position="430"/>
        <end position="447"/>
    </location>
</feature>
<dbReference type="EMBL" id="JAAARO010000021">
    <property type="protein sequence ID" value="KAF5728778.1"/>
    <property type="molecule type" value="Genomic_DNA"/>
</dbReference>
<name>A0A7J7C3U8_TRIWF</name>
<proteinExistence type="predicted"/>
<dbReference type="OrthoDB" id="21648at2759"/>
<reference evidence="2 3" key="1">
    <citation type="journal article" date="2020" name="Nat. Commun.">
        <title>Genome of Tripterygium wilfordii and identification of cytochrome P450 involved in triptolide biosynthesis.</title>
        <authorList>
            <person name="Tu L."/>
            <person name="Su P."/>
            <person name="Zhang Z."/>
            <person name="Gao L."/>
            <person name="Wang J."/>
            <person name="Hu T."/>
            <person name="Zhou J."/>
            <person name="Zhang Y."/>
            <person name="Zhao Y."/>
            <person name="Liu Y."/>
            <person name="Song Y."/>
            <person name="Tong Y."/>
            <person name="Lu Y."/>
            <person name="Yang J."/>
            <person name="Xu C."/>
            <person name="Jia M."/>
            <person name="Peters R.J."/>
            <person name="Huang L."/>
            <person name="Gao W."/>
        </authorList>
    </citation>
    <scope>NUCLEOTIDE SEQUENCE [LARGE SCALE GENOMIC DNA]</scope>
    <source>
        <strain evidence="3">cv. XIE 37</strain>
        <tissue evidence="2">Leaf</tissue>
    </source>
</reference>
<dbReference type="FunCoup" id="A0A7J7C3U8">
    <property type="interactions" value="1149"/>
</dbReference>
<feature type="compositionally biased region" description="Gly residues" evidence="1">
    <location>
        <begin position="501"/>
        <end position="517"/>
    </location>
</feature>
<feature type="region of interest" description="Disordered" evidence="1">
    <location>
        <begin position="1"/>
        <end position="54"/>
    </location>
</feature>
<feature type="compositionally biased region" description="Basic and acidic residues" evidence="1">
    <location>
        <begin position="25"/>
        <end position="34"/>
    </location>
</feature>
<dbReference type="PANTHER" id="PTHR34057:SF1">
    <property type="entry name" value="ELONGATION FACTOR"/>
    <property type="match status" value="1"/>
</dbReference>
<dbReference type="CDD" id="cd11650">
    <property type="entry name" value="AT4G37440_like"/>
    <property type="match status" value="1"/>
</dbReference>
<feature type="compositionally biased region" description="Polar residues" evidence="1">
    <location>
        <begin position="453"/>
        <end position="466"/>
    </location>
</feature>
<dbReference type="Proteomes" id="UP000593562">
    <property type="component" value="Unassembled WGS sequence"/>
</dbReference>
<dbReference type="PANTHER" id="PTHR34057">
    <property type="entry name" value="ELONGATION FACTOR"/>
    <property type="match status" value="1"/>
</dbReference>
<organism evidence="2 3">
    <name type="scientific">Tripterygium wilfordii</name>
    <name type="common">Thunder God vine</name>
    <dbReference type="NCBI Taxonomy" id="458696"/>
    <lineage>
        <taxon>Eukaryota</taxon>
        <taxon>Viridiplantae</taxon>
        <taxon>Streptophyta</taxon>
        <taxon>Embryophyta</taxon>
        <taxon>Tracheophyta</taxon>
        <taxon>Spermatophyta</taxon>
        <taxon>Magnoliopsida</taxon>
        <taxon>eudicotyledons</taxon>
        <taxon>Gunneridae</taxon>
        <taxon>Pentapetalae</taxon>
        <taxon>rosids</taxon>
        <taxon>fabids</taxon>
        <taxon>Celastrales</taxon>
        <taxon>Celastraceae</taxon>
        <taxon>Tripterygium</taxon>
    </lineage>
</organism>